<feature type="signal peptide" evidence="1">
    <location>
        <begin position="1"/>
        <end position="23"/>
    </location>
</feature>
<evidence type="ECO:0000313" key="6">
    <source>
        <dbReference type="Proteomes" id="UP001304300"/>
    </source>
</evidence>
<evidence type="ECO:0000256" key="1">
    <source>
        <dbReference type="SAM" id="SignalP"/>
    </source>
</evidence>
<dbReference type="GO" id="GO:0005975">
    <property type="term" value="P:carbohydrate metabolic process"/>
    <property type="evidence" value="ECO:0007669"/>
    <property type="project" value="InterPro"/>
</dbReference>
<keyword evidence="1" id="KW-0732">Signal</keyword>
<gene>
    <name evidence="5" type="ORF">RZN69_10860</name>
</gene>
<keyword evidence="5" id="KW-0378">Hydrolase</keyword>
<dbReference type="InterPro" id="IPR049053">
    <property type="entry name" value="AFCA-like_C"/>
</dbReference>
<dbReference type="Proteomes" id="UP001304300">
    <property type="component" value="Chromosome"/>
</dbReference>
<dbReference type="Gene3D" id="2.70.98.50">
    <property type="entry name" value="putative glycoside hydrolase family protein from bacillus halodurans"/>
    <property type="match status" value="1"/>
</dbReference>
<dbReference type="AlphaFoldDB" id="A0AAQ3LGW1"/>
<evidence type="ECO:0000259" key="2">
    <source>
        <dbReference type="Pfam" id="PF14498"/>
    </source>
</evidence>
<feature type="chain" id="PRO_5042828151" evidence="1">
    <location>
        <begin position="24"/>
        <end position="828"/>
    </location>
</feature>
<evidence type="ECO:0000259" key="3">
    <source>
        <dbReference type="Pfam" id="PF21307"/>
    </source>
</evidence>
<dbReference type="Pfam" id="PF22124">
    <property type="entry name" value="Glyco_hydro_95_cat"/>
    <property type="match status" value="1"/>
</dbReference>
<dbReference type="Gene3D" id="1.50.10.10">
    <property type="match status" value="1"/>
</dbReference>
<dbReference type="PIRSF" id="PIRSF007663">
    <property type="entry name" value="UCP007663"/>
    <property type="match status" value="1"/>
</dbReference>
<reference evidence="5 6" key="1">
    <citation type="submission" date="2023-10" db="EMBL/GenBank/DDBJ databases">
        <title>Rubellicoccus peritrichatus gen. nov., sp. nov., isolated from an algae of coral reef tank.</title>
        <authorList>
            <person name="Luo J."/>
        </authorList>
    </citation>
    <scope>NUCLEOTIDE SEQUENCE [LARGE SCALE GENOMIC DNA]</scope>
    <source>
        <strain evidence="5 6">CR14</strain>
    </source>
</reference>
<feature type="domain" description="Alpha fucosidase A-like C-terminal" evidence="3">
    <location>
        <begin position="728"/>
        <end position="820"/>
    </location>
</feature>
<dbReference type="InterPro" id="IPR054363">
    <property type="entry name" value="GH95_cat"/>
</dbReference>
<dbReference type="InterPro" id="IPR016518">
    <property type="entry name" value="Alpha-L-fucosidase"/>
</dbReference>
<proteinExistence type="predicted"/>
<keyword evidence="6" id="KW-1185">Reference proteome</keyword>
<feature type="domain" description="Glycosyl hydrolase family 95 N-terminal" evidence="2">
    <location>
        <begin position="36"/>
        <end position="299"/>
    </location>
</feature>
<dbReference type="SUPFAM" id="SSF48208">
    <property type="entry name" value="Six-hairpin glycosidases"/>
    <property type="match status" value="1"/>
</dbReference>
<name>A0AAQ3LGW1_9BACT</name>
<dbReference type="InterPro" id="IPR013780">
    <property type="entry name" value="Glyco_hydro_b"/>
</dbReference>
<dbReference type="InterPro" id="IPR027414">
    <property type="entry name" value="GH95_N_dom"/>
</dbReference>
<sequence>MSQLSKTFLSFSAAAFSCVSTYAASPLAVGDHNYSGSPAANWRDALVSGNGVMGIMVMGDPWNERIILNHEFLYEFLGTEDVPPTDVSKKIPEIKQLYKDGRYHDADALFHKTLKEEGNPGFLMTDPYHPAGALVINQDFEGSVDNYSRVTSYEDGQLIVAWTADGVDYKRASFVSRPDSVIATHISASEKGSIDLTLQIEHQIDREALLEDHWKAWLQENVKLLFPERVDELSIPLVDEADYTVSDEWLVFRVPYQVYDRGYEIVGQIRATGGKVSAGEGAVRVEDADVVDILVQIETTEPYSNSLVADMKKHLSGLGTYEELLKAQDASHGEMYRRVNFELDKTGFVDGSNEELLLSQGQDSRINPYLLEKLFNMGVYGLISSSGENPPNLVGIWTGEWRPIWSGDFTTNANVNLQVSGANILGLPEAIDSYMTMLERIAPDWEVNAKNLFNADGYSAGTRTSGRRNLHSHIGRYGLHAWSAGAGWLLNPCYEYYQCTGDEVFLEERLLPMMLKVALFYETFLDTVDENGDYLFAPSWSPENSPSTPLPKLPAVVNATMDIAVCRELLTNLIVICEEKGLYPDRVARWKEILDNLPPYLVNEDGALKEWAHEDLADNYDHRHSSHLYGVWPSLEINPEDSPELFEAARVATEKRGRGNGSAHGLAHVGLLAARLKMDDVVRRNLHGLISEIYLNNSLVTSHGPDDIYNLDALHSVPAIIFEMLVYSRPGVIELLPACSEEFTKGSVDGVVCRTRATVDSMSWDFNSKSCQANITSDVAQSIELQIRQNLTEALVDGEPVEIVSRSPDTITLDFAEGESKKVTFKWE</sequence>
<dbReference type="PANTHER" id="PTHR31084">
    <property type="entry name" value="ALPHA-L-FUCOSIDASE 2"/>
    <property type="match status" value="1"/>
</dbReference>
<dbReference type="Pfam" id="PF14498">
    <property type="entry name" value="Glyco_hyd_65N_2"/>
    <property type="match status" value="1"/>
</dbReference>
<dbReference type="GO" id="GO:0004560">
    <property type="term" value="F:alpha-L-fucosidase activity"/>
    <property type="evidence" value="ECO:0007669"/>
    <property type="project" value="InterPro"/>
</dbReference>
<organism evidence="5 6">
    <name type="scientific">Rubellicoccus peritrichatus</name>
    <dbReference type="NCBI Taxonomy" id="3080537"/>
    <lineage>
        <taxon>Bacteria</taxon>
        <taxon>Pseudomonadati</taxon>
        <taxon>Verrucomicrobiota</taxon>
        <taxon>Opitutia</taxon>
        <taxon>Puniceicoccales</taxon>
        <taxon>Cerasicoccaceae</taxon>
        <taxon>Rubellicoccus</taxon>
    </lineage>
</organism>
<dbReference type="PROSITE" id="PS51257">
    <property type="entry name" value="PROKAR_LIPOPROTEIN"/>
    <property type="match status" value="1"/>
</dbReference>
<accession>A0AAQ3LGW1</accession>
<evidence type="ECO:0000313" key="5">
    <source>
        <dbReference type="EMBL" id="WOO43588.1"/>
    </source>
</evidence>
<dbReference type="KEGG" id="puo:RZN69_10860"/>
<dbReference type="InterPro" id="IPR008928">
    <property type="entry name" value="6-hairpin_glycosidase_sf"/>
</dbReference>
<dbReference type="PANTHER" id="PTHR31084:SF0">
    <property type="entry name" value="ALPHA-L-FUCOSIDASE 2"/>
    <property type="match status" value="1"/>
</dbReference>
<dbReference type="InterPro" id="IPR012341">
    <property type="entry name" value="6hp_glycosidase-like_sf"/>
</dbReference>
<evidence type="ECO:0000259" key="4">
    <source>
        <dbReference type="Pfam" id="PF22124"/>
    </source>
</evidence>
<protein>
    <submittedName>
        <fullName evidence="5">Glycoside hydrolase N-terminal domain-containing protein</fullName>
    </submittedName>
</protein>
<feature type="domain" description="Glycosyl hydrolase family 95 catalytic" evidence="4">
    <location>
        <begin position="320"/>
        <end position="725"/>
    </location>
</feature>
<dbReference type="Pfam" id="PF21307">
    <property type="entry name" value="Glyco_hydro_95_C"/>
    <property type="match status" value="1"/>
</dbReference>
<dbReference type="RefSeq" id="WP_317836150.1">
    <property type="nucleotide sequence ID" value="NZ_CP136920.1"/>
</dbReference>
<dbReference type="Gene3D" id="2.60.40.1180">
    <property type="entry name" value="Golgi alpha-mannosidase II"/>
    <property type="match status" value="1"/>
</dbReference>
<dbReference type="EMBL" id="CP136920">
    <property type="protein sequence ID" value="WOO43588.1"/>
    <property type="molecule type" value="Genomic_DNA"/>
</dbReference>